<keyword evidence="4" id="KW-1185">Reference proteome</keyword>
<evidence type="ECO:0000256" key="1">
    <source>
        <dbReference type="PROSITE-ProRule" id="PRU00047"/>
    </source>
</evidence>
<dbReference type="SUPFAM" id="SSF57756">
    <property type="entry name" value="Retrovirus zinc finger-like domains"/>
    <property type="match status" value="1"/>
</dbReference>
<keyword evidence="1" id="KW-0863">Zinc-finger</keyword>
<proteinExistence type="predicted"/>
<dbReference type="AlphaFoldDB" id="A0A835CDQ8"/>
<dbReference type="SMART" id="SM00343">
    <property type="entry name" value="ZnF_C2HC"/>
    <property type="match status" value="1"/>
</dbReference>
<dbReference type="GO" id="GO:0008270">
    <property type="term" value="F:zinc ion binding"/>
    <property type="evidence" value="ECO:0007669"/>
    <property type="project" value="UniProtKB-KW"/>
</dbReference>
<dbReference type="PROSITE" id="PS50158">
    <property type="entry name" value="ZF_CCHC"/>
    <property type="match status" value="1"/>
</dbReference>
<protein>
    <submittedName>
        <fullName evidence="3">Retrovirus-related Pol polyprotein from transposon TNT 1-94</fullName>
    </submittedName>
</protein>
<dbReference type="Gene3D" id="4.10.60.10">
    <property type="entry name" value="Zinc finger, CCHC-type"/>
    <property type="match status" value="1"/>
</dbReference>
<evidence type="ECO:0000313" key="4">
    <source>
        <dbReference type="Proteomes" id="UP000634136"/>
    </source>
</evidence>
<dbReference type="Pfam" id="PF13976">
    <property type="entry name" value="gag_pre-integrs"/>
    <property type="match status" value="1"/>
</dbReference>
<dbReference type="InterPro" id="IPR036875">
    <property type="entry name" value="Znf_CCHC_sf"/>
</dbReference>
<comment type="caution">
    <text evidence="3">The sequence shown here is derived from an EMBL/GenBank/DDBJ whole genome shotgun (WGS) entry which is preliminary data.</text>
</comment>
<accession>A0A835CDQ8</accession>
<dbReference type="EMBL" id="JAAIUW010000003">
    <property type="protein sequence ID" value="KAF7839021.1"/>
    <property type="molecule type" value="Genomic_DNA"/>
</dbReference>
<dbReference type="Pfam" id="PF22936">
    <property type="entry name" value="Pol_BBD"/>
    <property type="match status" value="1"/>
</dbReference>
<dbReference type="InterPro" id="IPR025724">
    <property type="entry name" value="GAG-pre-integrase_dom"/>
</dbReference>
<organism evidence="3 4">
    <name type="scientific">Senna tora</name>
    <dbReference type="NCBI Taxonomy" id="362788"/>
    <lineage>
        <taxon>Eukaryota</taxon>
        <taxon>Viridiplantae</taxon>
        <taxon>Streptophyta</taxon>
        <taxon>Embryophyta</taxon>
        <taxon>Tracheophyta</taxon>
        <taxon>Spermatophyta</taxon>
        <taxon>Magnoliopsida</taxon>
        <taxon>eudicotyledons</taxon>
        <taxon>Gunneridae</taxon>
        <taxon>Pentapetalae</taxon>
        <taxon>rosids</taxon>
        <taxon>fabids</taxon>
        <taxon>Fabales</taxon>
        <taxon>Fabaceae</taxon>
        <taxon>Caesalpinioideae</taxon>
        <taxon>Cassia clade</taxon>
        <taxon>Senna</taxon>
    </lineage>
</organism>
<sequence>MEIALCFLSSLQVELVVRNSCHCMTCIATSSLSFGETFEKIFLSGDNCKVWKESVLLNLGCLNLDYALHKEEPLVPTAANTLAEIAFLDLLKSLITQKEKWSVNELLSMCVQEEGMLNFEKGEGSNEAHIVTNTKKQVHKGKNKKNELAPRFEKNKDAIKCFFCKKKGHVRKNCPKREAWLIKEGNLLSFVCFESNFVDIYHDTWWIDTGCTIHIANTMQSFLNQRKPSPGEQLDFPENRIGSHVEAIRTYRVILSTGFVLDLEQTFYVPCFSINLISVSTRLIPWGFSLNINGFSYELLKNGVSIGKFSLDNGLYKIHTNLNVASSLVTMHGNSGIKRSIMNEKSSMLWQSRLGHISIERIKWLVKDGILQSLDFFT</sequence>
<evidence type="ECO:0000313" key="3">
    <source>
        <dbReference type="EMBL" id="KAF7839021.1"/>
    </source>
</evidence>
<name>A0A835CDQ8_9FABA</name>
<feature type="domain" description="CCHC-type" evidence="2">
    <location>
        <begin position="160"/>
        <end position="176"/>
    </location>
</feature>
<dbReference type="Proteomes" id="UP000634136">
    <property type="component" value="Unassembled WGS sequence"/>
</dbReference>
<gene>
    <name evidence="3" type="ORF">G2W53_007503</name>
</gene>
<keyword evidence="1" id="KW-0862">Zinc</keyword>
<evidence type="ECO:0000259" key="2">
    <source>
        <dbReference type="PROSITE" id="PS50158"/>
    </source>
</evidence>
<keyword evidence="1" id="KW-0479">Metal-binding</keyword>
<dbReference type="InterPro" id="IPR001878">
    <property type="entry name" value="Znf_CCHC"/>
</dbReference>
<dbReference type="InterPro" id="IPR054722">
    <property type="entry name" value="PolX-like_BBD"/>
</dbReference>
<dbReference type="GO" id="GO:0003676">
    <property type="term" value="F:nucleic acid binding"/>
    <property type="evidence" value="ECO:0007669"/>
    <property type="project" value="InterPro"/>
</dbReference>
<dbReference type="OrthoDB" id="1558623at2759"/>
<reference evidence="3" key="1">
    <citation type="submission" date="2020-09" db="EMBL/GenBank/DDBJ databases">
        <title>Genome-Enabled Discovery of Anthraquinone Biosynthesis in Senna tora.</title>
        <authorList>
            <person name="Kang S.-H."/>
            <person name="Pandey R.P."/>
            <person name="Lee C.-M."/>
            <person name="Sim J.-S."/>
            <person name="Jeong J.-T."/>
            <person name="Choi B.-S."/>
            <person name="Jung M."/>
            <person name="Ginzburg D."/>
            <person name="Zhao K."/>
            <person name="Won S.Y."/>
            <person name="Oh T.-J."/>
            <person name="Yu Y."/>
            <person name="Kim N.-H."/>
            <person name="Lee O.R."/>
            <person name="Lee T.-H."/>
            <person name="Bashyal P."/>
            <person name="Kim T.-S."/>
            <person name="Lee W.-H."/>
            <person name="Kawkins C."/>
            <person name="Kim C.-K."/>
            <person name="Kim J.S."/>
            <person name="Ahn B.O."/>
            <person name="Rhee S.Y."/>
            <person name="Sohng J.K."/>
        </authorList>
    </citation>
    <scope>NUCLEOTIDE SEQUENCE</scope>
    <source>
        <tissue evidence="3">Leaf</tissue>
    </source>
</reference>